<feature type="compositionally biased region" description="Pro residues" evidence="17">
    <location>
        <begin position="106"/>
        <end position="132"/>
    </location>
</feature>
<keyword evidence="15 16" id="KW-0472">Membrane</keyword>
<keyword evidence="21" id="KW-1185">Reference proteome</keyword>
<organism evidence="20 21">
    <name type="scientific">Phoxinus phoxinus</name>
    <name type="common">Eurasian minnow</name>
    <dbReference type="NCBI Taxonomy" id="58324"/>
    <lineage>
        <taxon>Eukaryota</taxon>
        <taxon>Metazoa</taxon>
        <taxon>Chordata</taxon>
        <taxon>Craniata</taxon>
        <taxon>Vertebrata</taxon>
        <taxon>Euteleostomi</taxon>
        <taxon>Actinopterygii</taxon>
        <taxon>Neopterygii</taxon>
        <taxon>Teleostei</taxon>
        <taxon>Ostariophysi</taxon>
        <taxon>Cypriniformes</taxon>
        <taxon>Leuciscidae</taxon>
        <taxon>Phoxininae</taxon>
        <taxon>Phoxinus</taxon>
    </lineage>
</organism>
<feature type="region of interest" description="Disordered" evidence="17">
    <location>
        <begin position="763"/>
        <end position="793"/>
    </location>
</feature>
<feature type="compositionally biased region" description="Basic and acidic residues" evidence="17">
    <location>
        <begin position="2081"/>
        <end position="2102"/>
    </location>
</feature>
<feature type="compositionally biased region" description="Pro residues" evidence="17">
    <location>
        <begin position="948"/>
        <end position="958"/>
    </location>
</feature>
<feature type="compositionally biased region" description="Polar residues" evidence="17">
    <location>
        <begin position="270"/>
        <end position="286"/>
    </location>
</feature>
<evidence type="ECO:0000256" key="7">
    <source>
        <dbReference type="ARBA" id="ARBA00022448"/>
    </source>
</evidence>
<feature type="compositionally biased region" description="Gly residues" evidence="17">
    <location>
        <begin position="2128"/>
        <end position="2143"/>
    </location>
</feature>
<evidence type="ECO:0000256" key="15">
    <source>
        <dbReference type="ARBA" id="ARBA00023136"/>
    </source>
</evidence>
<name>A0AAN9H104_9TELE</name>
<dbReference type="GO" id="GO:0048471">
    <property type="term" value="C:perinuclear region of cytoplasm"/>
    <property type="evidence" value="ECO:0007669"/>
    <property type="project" value="UniProtKB-SubCell"/>
</dbReference>
<evidence type="ECO:0000313" key="21">
    <source>
        <dbReference type="Proteomes" id="UP001364617"/>
    </source>
</evidence>
<feature type="domain" description="Sec16 central conserved" evidence="19">
    <location>
        <begin position="1254"/>
        <end position="1351"/>
    </location>
</feature>
<feature type="compositionally biased region" description="Pro residues" evidence="17">
    <location>
        <begin position="882"/>
        <end position="916"/>
    </location>
</feature>
<feature type="compositionally biased region" description="Pro residues" evidence="17">
    <location>
        <begin position="2041"/>
        <end position="2051"/>
    </location>
</feature>
<evidence type="ECO:0000256" key="10">
    <source>
        <dbReference type="ARBA" id="ARBA00022824"/>
    </source>
</evidence>
<protein>
    <recommendedName>
        <fullName evidence="16">Protein transport protein sec16</fullName>
    </recommendedName>
</protein>
<dbReference type="GO" id="GO:0016192">
    <property type="term" value="P:vesicle-mediated transport"/>
    <property type="evidence" value="ECO:0007669"/>
    <property type="project" value="UniProtKB-KW"/>
</dbReference>
<feature type="region of interest" description="Disordered" evidence="17">
    <location>
        <begin position="366"/>
        <end position="502"/>
    </location>
</feature>
<reference evidence="20 21" key="1">
    <citation type="submission" date="2024-02" db="EMBL/GenBank/DDBJ databases">
        <title>Chromosome-level genome assembly of the Eurasian Minnow (Phoxinus phoxinus).</title>
        <authorList>
            <person name="Oriowo T.O."/>
            <person name="Martin S."/>
            <person name="Stange M."/>
            <person name="Chrysostomakis Y."/>
            <person name="Brown T."/>
            <person name="Winkler S."/>
            <person name="Kukowka S."/>
            <person name="Myers E.W."/>
            <person name="Bohne A."/>
        </authorList>
    </citation>
    <scope>NUCLEOTIDE SEQUENCE [LARGE SCALE GENOMIC DNA]</scope>
    <source>
        <strain evidence="20">ZFMK-TIS-60720</strain>
        <tissue evidence="20">Whole Organism</tissue>
    </source>
</reference>
<feature type="compositionally biased region" description="Polar residues" evidence="17">
    <location>
        <begin position="765"/>
        <end position="777"/>
    </location>
</feature>
<dbReference type="GO" id="GO:0005789">
    <property type="term" value="C:endoplasmic reticulum membrane"/>
    <property type="evidence" value="ECO:0007669"/>
    <property type="project" value="UniProtKB-SubCell"/>
</dbReference>
<evidence type="ECO:0000256" key="3">
    <source>
        <dbReference type="ARBA" id="ARBA00004514"/>
    </source>
</evidence>
<keyword evidence="12 16" id="KW-0931">ER-Golgi transport</keyword>
<feature type="region of interest" description="Disordered" evidence="17">
    <location>
        <begin position="1205"/>
        <end position="1240"/>
    </location>
</feature>
<evidence type="ECO:0000256" key="4">
    <source>
        <dbReference type="ARBA" id="ARBA00004524"/>
    </source>
</evidence>
<evidence type="ECO:0000256" key="13">
    <source>
        <dbReference type="ARBA" id="ARBA00022927"/>
    </source>
</evidence>
<dbReference type="Pfam" id="PF12931">
    <property type="entry name" value="TPR_Sec16"/>
    <property type="match status" value="1"/>
</dbReference>
<feature type="compositionally biased region" description="Low complexity" evidence="17">
    <location>
        <begin position="2250"/>
        <end position="2265"/>
    </location>
</feature>
<feature type="compositionally biased region" description="Low complexity" evidence="17">
    <location>
        <begin position="410"/>
        <end position="440"/>
    </location>
</feature>
<dbReference type="CDD" id="cd09233">
    <property type="entry name" value="ACE1-Sec16-like"/>
    <property type="match status" value="1"/>
</dbReference>
<feature type="region of interest" description="Disordered" evidence="17">
    <location>
        <begin position="848"/>
        <end position="1049"/>
    </location>
</feature>
<keyword evidence="13 16" id="KW-0653">Protein transport</keyword>
<comment type="subunit">
    <text evidence="16">SEC16A and SEC16B are each present in multiple copies in a heteromeric complex.</text>
</comment>
<dbReference type="GO" id="GO:0007029">
    <property type="term" value="P:endoplasmic reticulum organization"/>
    <property type="evidence" value="ECO:0007669"/>
    <property type="project" value="UniProtKB-ARBA"/>
</dbReference>
<feature type="compositionally biased region" description="Low complexity" evidence="17">
    <location>
        <begin position="1171"/>
        <end position="1185"/>
    </location>
</feature>
<feature type="compositionally biased region" description="Low complexity" evidence="17">
    <location>
        <begin position="778"/>
        <end position="790"/>
    </location>
</feature>
<feature type="compositionally biased region" description="Low complexity" evidence="17">
    <location>
        <begin position="1938"/>
        <end position="1947"/>
    </location>
</feature>
<dbReference type="GO" id="GO:0000139">
    <property type="term" value="C:Golgi membrane"/>
    <property type="evidence" value="ECO:0007669"/>
    <property type="project" value="UniProtKB-SubCell"/>
</dbReference>
<proteinExistence type="inferred from homology"/>
<comment type="similarity">
    <text evidence="6 16">Belongs to the SEC16 family.</text>
</comment>
<dbReference type="PANTHER" id="PTHR13402:SF13">
    <property type="entry name" value="PROTEIN TRANSPORT PROTEIN SEC16A"/>
    <property type="match status" value="1"/>
</dbReference>
<evidence type="ECO:0000256" key="17">
    <source>
        <dbReference type="SAM" id="MobiDB-lite"/>
    </source>
</evidence>
<feature type="compositionally biased region" description="Low complexity" evidence="17">
    <location>
        <begin position="1965"/>
        <end position="1978"/>
    </location>
</feature>
<feature type="region of interest" description="Disordered" evidence="17">
    <location>
        <begin position="1"/>
        <end position="319"/>
    </location>
</feature>
<evidence type="ECO:0000259" key="19">
    <source>
        <dbReference type="Pfam" id="PF12932"/>
    </source>
</evidence>
<keyword evidence="10 16" id="KW-0256">Endoplasmic reticulum</keyword>
<comment type="caution">
    <text evidence="20">The sequence shown here is derived from an EMBL/GenBank/DDBJ whole genome shotgun (WGS) entry which is preliminary data.</text>
</comment>
<dbReference type="GO" id="GO:0070971">
    <property type="term" value="C:endoplasmic reticulum exit site"/>
    <property type="evidence" value="ECO:0007669"/>
    <property type="project" value="UniProtKB-ARBA"/>
</dbReference>
<evidence type="ECO:0000313" key="20">
    <source>
        <dbReference type="EMBL" id="KAK7143111.1"/>
    </source>
</evidence>
<dbReference type="InterPro" id="IPR024298">
    <property type="entry name" value="Sec16_Sec23-bd"/>
</dbReference>
<keyword evidence="14 16" id="KW-0333">Golgi apparatus</keyword>
<evidence type="ECO:0000256" key="11">
    <source>
        <dbReference type="ARBA" id="ARBA00022848"/>
    </source>
</evidence>
<evidence type="ECO:0000256" key="12">
    <source>
        <dbReference type="ARBA" id="ARBA00022892"/>
    </source>
</evidence>
<feature type="compositionally biased region" description="Pro residues" evidence="17">
    <location>
        <begin position="1761"/>
        <end position="1771"/>
    </location>
</feature>
<dbReference type="GO" id="GO:0070973">
    <property type="term" value="P:protein localization to endoplasmic reticulum exit site"/>
    <property type="evidence" value="ECO:0007669"/>
    <property type="project" value="TreeGrafter"/>
</dbReference>
<comment type="function">
    <text evidence="16">Plays a role in the organization of the endoplasmic reticulum exit sites (ERES), also known as transitional endoplasmic reticulum (tER). Required for secretory cargo traffic from the endoplasmic reticulum to the Golgi apparatus.</text>
</comment>
<dbReference type="GO" id="GO:0005829">
    <property type="term" value="C:cytosol"/>
    <property type="evidence" value="ECO:0007669"/>
    <property type="project" value="UniProtKB-SubCell"/>
</dbReference>
<feature type="compositionally biased region" description="Low complexity" evidence="17">
    <location>
        <begin position="167"/>
        <end position="180"/>
    </location>
</feature>
<evidence type="ECO:0000256" key="8">
    <source>
        <dbReference type="ARBA" id="ARBA00022490"/>
    </source>
</evidence>
<sequence>MQPPPRAAPPGASGPPPSSGGPNAFRRNRPHKHVAAAAMTPATPPTQPVTDPFAFGRQSFLPMAGGSQAPPTNSNPLPMQGPPLPGFNSMAPLQGPPPGTAQAASPGPPPRIFTPQPVPLEPSPSSNPPPAEPGYFNSQESMPYIAQLPNPAPPFSSSPSHPPSTAPTPLVQSQTPFQSQPTPPLPSHWVPDHGSRPPSVQNYFQPTSDHPSHHFQAQVPPSVPSPHTTPPSVPSPHTSPPSVPSPHTAPPLTPSQYRGQFAQPNAIGPSATQQQNSHFPAQNYFSQAGGPSEPWFNQSPQDQSQRACPVPYSEVPSDSGTLSMFFGGNDVENEETLSGEGRVNGILHPLHSMTEFSGPYLNDSGNIRAGAGPSDSVENLECVPNQEVLPNEPPSNHAFEGGPNLETPDSAPRLARSASVSSSYSNVSHSSGHAPHSSGHIPRRQQGLVGTFIQQESPRPPDHPPLHPSTGGYFEQIDSNPAAEASPTFPTPSPPKPVGVFQASANSSFEPVRSHGVGVRPAEVDRARMVMEKGGRDVLHGNLEQPPDNLETIYLSERRPSSRAQGARRPIESPATTLWAQNDTASLGANILLAPAAPSLAATFVPAHPSEVIQPPEDGPLDLHPAKPDPQPPSENLEIPPDSMPQASLGYASLLVTSPPVEALNQPVMIAPPSSNYSLVSATNLSQPLNQTSPQETATPVHSPLQSSVITQMPQISSPTNQLQPLFSQTPVNFNPSSSQGLLNLALEAQDVQPSVQAARPVLSRAQSLRGDSQSLMPSVSQAPPSAAAATNHNQPSNYELLDFSMHQPQSTNQVTSVPAVSQKAHPAGLVNNTPGFYLQVTKDAQLGGQSDSEALPPQQISNPPRPSSNHPDNDLTRTSHPPYPPPAQHQPPPQVPPTHPGAPPTGPGSAPPLSYPPQSGNYAPQPLQEPQRPPSSLGGQSGYGAPPAIPPAIPPNPGFAGYYPGAYPEYQDGRLPYPPQYPVDPRSQNYYQDDPYRRGDPRYAWYDGQNPGYREPERQPERPSSRTSQYSDRPNSRQGYQEDLSRSSRSAYDEYYANYYKRQYDAYGDKSRWYDPNAAYDPRYKAYYDPTYGWYYDIDGYRKGEAYYNQQYQNRGREGYDDPWRYYPGYDSSFDDDSRRRDPYADEFDRRSVHSEQSAHSVHSSHSRRSSFSSRSQQSQVYRSQPDLVSAAYDTTGTTLPVDYTYSQYPNPSDTANYSQIPYNPADNTWTATEQPPPRPLTPEKYSIPHRCARFGPAGQLILVQPNLPSAGQPTLVEIHNMETILQDSSEQAEMRSFPGPLVKEETHKVDVIKFAQNKAQECLRNDDLIDKDSAFLIWEFIVLLCRQNGTVVGTDIADLLLKEHRSVWLPGKSPNEANLIDFNNEAIEHAEADEAGPISLLSDTFMGVPENVGKETERFRELLLFGRKKDALESAMKKGLWGHALLLASKMDNRTHARVMTRFANSLPINDPLQTVYQLMSGRMPAAATCCGDEKWGDWRPHLAMVLSNLTHTMDLDTRTISTMGDTLASKGLVDAAHFCYLMAQVGFGVYTKKSTKMVLISSNHSMPFLKFCSSEAIQRTESYEYAQSLGSHALSLPNFQVFKFIYACRLAESGLCAQAFHYCEVISRTLLNLPEYYSPVFISQLIQMSLRLRFFDPQLKERPEQELFIEPDWLLHLRQLDGQIKDGVITFRADRSTPQLYHCSTPSSEDQGSPPDPSTLTTDPHNPLMASLVPHGGVQLMPPAPPTILQDGAVSPQQAPPPGESAPFYPGPPQSNFVATYQPETHEQYTPMPQQIPPQMPTYNSTEMTPQHQMPPGVQHQMPPGVQHQMPPGMQNQMQPGVQHQMPPGMQHQMPPGVQHQMPPGVQHQMPPGVQHQMPPGVQHQMPPGVQNQMPPGVQHQMPPGMQHQMPPGMQHHMTPGVQQMPPGVQHQMPPGMQHQMTPGVQHQMPPPMAGVEHGSAPSSPQQFPQSSPTFSGPPPQGKDFYDEMARMGPGRRSRTTSQSSSIHMNSGRRSRTMSESSNHSGRERSSSLANQGSPPPPPIPEAPPQEESKKTKKDSPKKGASGSGWLTWLYPKRKNEAHLPDDKNKTIVWDEKMQKWVNLDEPEEESKPPPPPPTSFPKGPMGGFGMGPPGAGGPAVGPPVNMFSRRAGIGSRASRYVDVLNPGRGGSKPAAAVPPPADLFAPLAPMAMPTNLFTPAPAPGEQQPMEGSIPDANGENTQQTSATVPQMFNPNALPPGPEGTQSGELSRSSSMSSLSREVSQHLNQVPAQPPAQAAPPAGGVTFYNPSQFAQSVPASRARPGRLGQREYPTVK</sequence>
<dbReference type="Proteomes" id="UP001364617">
    <property type="component" value="Unassembled WGS sequence"/>
</dbReference>
<evidence type="ECO:0000259" key="18">
    <source>
        <dbReference type="Pfam" id="PF12931"/>
    </source>
</evidence>
<dbReference type="GO" id="GO:0051668">
    <property type="term" value="P:localization within membrane"/>
    <property type="evidence" value="ECO:0007669"/>
    <property type="project" value="UniProtKB-ARBA"/>
</dbReference>
<feature type="compositionally biased region" description="Basic and acidic residues" evidence="17">
    <location>
        <begin position="1137"/>
        <end position="1155"/>
    </location>
</feature>
<keyword evidence="7 16" id="KW-0813">Transport</keyword>
<dbReference type="EMBL" id="JAYKXH010000015">
    <property type="protein sequence ID" value="KAK7143111.1"/>
    <property type="molecule type" value="Genomic_DNA"/>
</dbReference>
<feature type="compositionally biased region" description="Polar residues" evidence="17">
    <location>
        <begin position="295"/>
        <end position="306"/>
    </location>
</feature>
<dbReference type="GO" id="GO:0007030">
    <property type="term" value="P:Golgi organization"/>
    <property type="evidence" value="ECO:0007669"/>
    <property type="project" value="TreeGrafter"/>
</dbReference>
<feature type="compositionally biased region" description="Polar residues" evidence="17">
    <location>
        <begin position="2222"/>
        <end position="2237"/>
    </location>
</feature>
<keyword evidence="9" id="KW-0597">Phosphoprotein</keyword>
<feature type="region of interest" description="Disordered" evidence="17">
    <location>
        <begin position="1703"/>
        <end position="1771"/>
    </location>
</feature>
<feature type="compositionally biased region" description="Polar residues" evidence="17">
    <location>
        <begin position="1026"/>
        <end position="1040"/>
    </location>
</feature>
<evidence type="ECO:0000256" key="1">
    <source>
        <dbReference type="ARBA" id="ARBA00004395"/>
    </source>
</evidence>
<feature type="region of interest" description="Disordered" evidence="17">
    <location>
        <begin position="2198"/>
        <end position="2319"/>
    </location>
</feature>
<evidence type="ECO:0000256" key="16">
    <source>
        <dbReference type="RuleBase" id="RU364101"/>
    </source>
</evidence>
<feature type="compositionally biased region" description="Polar residues" evidence="17">
    <location>
        <begin position="848"/>
        <end position="871"/>
    </location>
</feature>
<feature type="region of interest" description="Disordered" evidence="17">
    <location>
        <begin position="610"/>
        <end position="642"/>
    </location>
</feature>
<keyword evidence="11" id="KW-0492">Microsome</keyword>
<feature type="compositionally biased region" description="Polar residues" evidence="17">
    <location>
        <begin position="2291"/>
        <end position="2301"/>
    </location>
</feature>
<feature type="compositionally biased region" description="Basic and acidic residues" evidence="17">
    <location>
        <begin position="2054"/>
        <end position="2065"/>
    </location>
</feature>
<feature type="compositionally biased region" description="Polar residues" evidence="17">
    <location>
        <begin position="1205"/>
        <end position="1235"/>
    </location>
</feature>
<evidence type="ECO:0000256" key="14">
    <source>
        <dbReference type="ARBA" id="ARBA00023034"/>
    </source>
</evidence>
<accession>A0AAN9H104</accession>
<keyword evidence="8" id="KW-0963">Cytoplasm</keyword>
<feature type="compositionally biased region" description="Polar residues" evidence="17">
    <location>
        <begin position="1703"/>
        <end position="1714"/>
    </location>
</feature>
<evidence type="ECO:0000256" key="6">
    <source>
        <dbReference type="ARBA" id="ARBA00005927"/>
    </source>
</evidence>
<evidence type="ECO:0000256" key="9">
    <source>
        <dbReference type="ARBA" id="ARBA00022553"/>
    </source>
</evidence>
<feature type="region of interest" description="Disordered" evidence="17">
    <location>
        <begin position="1132"/>
        <end position="1189"/>
    </location>
</feature>
<dbReference type="GO" id="GO:0012507">
    <property type="term" value="C:ER to Golgi transport vesicle membrane"/>
    <property type="evidence" value="ECO:0007669"/>
    <property type="project" value="TreeGrafter"/>
</dbReference>
<feature type="compositionally biased region" description="Pro residues" evidence="17">
    <location>
        <begin position="1"/>
        <end position="19"/>
    </location>
</feature>
<dbReference type="InterPro" id="IPR024340">
    <property type="entry name" value="Sec16_CCD"/>
</dbReference>
<gene>
    <name evidence="20" type="ORF">R3I93_014318</name>
</gene>
<evidence type="ECO:0000256" key="5">
    <source>
        <dbReference type="ARBA" id="ARBA00004556"/>
    </source>
</evidence>
<feature type="region of interest" description="Disordered" evidence="17">
    <location>
        <begin position="1938"/>
        <end position="2147"/>
    </location>
</feature>
<dbReference type="Gene3D" id="1.25.40.1030">
    <property type="match status" value="1"/>
</dbReference>
<feature type="domain" description="Sec16 Sec23-binding" evidence="18">
    <location>
        <begin position="1422"/>
        <end position="1656"/>
    </location>
</feature>
<dbReference type="Pfam" id="PF12932">
    <property type="entry name" value="Sec16"/>
    <property type="match status" value="1"/>
</dbReference>
<feature type="compositionally biased region" description="Pro residues" evidence="17">
    <location>
        <begin position="150"/>
        <end position="166"/>
    </location>
</feature>
<comment type="subcellular location">
    <subcellularLocation>
        <location evidence="3">Cytoplasm</location>
        <location evidence="3">Cytosol</location>
    </subcellularLocation>
    <subcellularLocation>
        <location evidence="5">Cytoplasm</location>
        <location evidence="5">Perinuclear region</location>
    </subcellularLocation>
    <subcellularLocation>
        <location evidence="2">Endoplasmic reticulum membrane</location>
        <topology evidence="2">Peripheral membrane protein</topology>
    </subcellularLocation>
    <subcellularLocation>
        <location evidence="1">Golgi apparatus membrane</location>
        <topology evidence="1">Peripheral membrane protein</topology>
    </subcellularLocation>
    <subcellularLocation>
        <location evidence="4">Microsome membrane</location>
    </subcellularLocation>
</comment>
<feature type="compositionally biased region" description="Polar residues" evidence="17">
    <location>
        <begin position="198"/>
        <end position="209"/>
    </location>
</feature>
<feature type="compositionally biased region" description="Pro residues" evidence="17">
    <location>
        <begin position="221"/>
        <end position="253"/>
    </location>
</feature>
<dbReference type="FunFam" id="1.25.40.1030:FF:000002">
    <property type="entry name" value="Protein transport protein sec16"/>
    <property type="match status" value="1"/>
</dbReference>
<evidence type="ECO:0000256" key="2">
    <source>
        <dbReference type="ARBA" id="ARBA00004406"/>
    </source>
</evidence>
<dbReference type="PANTHER" id="PTHR13402">
    <property type="entry name" value="RGPR-RELATED"/>
    <property type="match status" value="1"/>
</dbReference>
<feature type="compositionally biased region" description="Basic and acidic residues" evidence="17">
    <location>
        <begin position="1015"/>
        <end position="1025"/>
    </location>
</feature>
<dbReference type="GO" id="GO:0015031">
    <property type="term" value="P:protein transport"/>
    <property type="evidence" value="ECO:0007669"/>
    <property type="project" value="UniProtKB-KW"/>
</dbReference>